<dbReference type="FunFam" id="3.40.50.720:FF:000084">
    <property type="entry name" value="Short-chain dehydrogenase reductase"/>
    <property type="match status" value="1"/>
</dbReference>
<dbReference type="PRINTS" id="PR00080">
    <property type="entry name" value="SDRFAMILY"/>
</dbReference>
<dbReference type="Pfam" id="PF13561">
    <property type="entry name" value="adh_short_C2"/>
    <property type="match status" value="1"/>
</dbReference>
<dbReference type="SMART" id="SM00822">
    <property type="entry name" value="PKS_KR"/>
    <property type="match status" value="1"/>
</dbReference>
<proteinExistence type="inferred from homology"/>
<protein>
    <submittedName>
        <fullName evidence="3">Acetyoacetyl CoA reductase</fullName>
        <ecNumber evidence="3">1.1.1.100</ecNumber>
    </submittedName>
</protein>
<dbReference type="InterPro" id="IPR020904">
    <property type="entry name" value="Sc_DH/Rdtase_CS"/>
</dbReference>
<keyword evidence="4" id="KW-1185">Reference proteome</keyword>
<dbReference type="EC" id="1.1.1.100" evidence="3"/>
<feature type="domain" description="Ketoreductase" evidence="2">
    <location>
        <begin position="10"/>
        <end position="187"/>
    </location>
</feature>
<dbReference type="Proteomes" id="UP000254794">
    <property type="component" value="Unassembled WGS sequence"/>
</dbReference>
<sequence length="251" mass="27256">MNLNNSLNNSIALITGGNGGLGLAMALAIQQAGATVIVCGRNKEKLNQAEAYGLVPLLMDLNSEDSIREGFEYIAKRFGRLDILINNAGIYEDQHLIDLTREQWDRHISNNLTSVFLCSQNALPLMKHQNHGKIINVGSMYSLFGHPNSIGYATTKTAILGLTRSLAAQLGVWNIQVNAILPGWFETAINGDIPQTSRGEDIRRKTPLGKWGQPEDIGPLTVFLASSGSDFISGATITIDGGYSISDRFCH</sequence>
<dbReference type="SUPFAM" id="SSF51735">
    <property type="entry name" value="NAD(P)-binding Rossmann-fold domains"/>
    <property type="match status" value="1"/>
</dbReference>
<accession>A0A378JQH7</accession>
<dbReference type="CDD" id="cd05233">
    <property type="entry name" value="SDR_c"/>
    <property type="match status" value="1"/>
</dbReference>
<dbReference type="EMBL" id="UGOD01000001">
    <property type="protein sequence ID" value="STX52513.1"/>
    <property type="molecule type" value="Genomic_DNA"/>
</dbReference>
<organism evidence="3 4">
    <name type="scientific">Legionella busanensis</name>
    <dbReference type="NCBI Taxonomy" id="190655"/>
    <lineage>
        <taxon>Bacteria</taxon>
        <taxon>Pseudomonadati</taxon>
        <taxon>Pseudomonadota</taxon>
        <taxon>Gammaproteobacteria</taxon>
        <taxon>Legionellales</taxon>
        <taxon>Legionellaceae</taxon>
        <taxon>Legionella</taxon>
    </lineage>
</organism>
<keyword evidence="3" id="KW-0560">Oxidoreductase</keyword>
<dbReference type="InterPro" id="IPR036291">
    <property type="entry name" value="NAD(P)-bd_dom_sf"/>
</dbReference>
<dbReference type="Gene3D" id="3.40.50.720">
    <property type="entry name" value="NAD(P)-binding Rossmann-like Domain"/>
    <property type="match status" value="1"/>
</dbReference>
<dbReference type="PROSITE" id="PS00061">
    <property type="entry name" value="ADH_SHORT"/>
    <property type="match status" value="1"/>
</dbReference>
<evidence type="ECO:0000313" key="3">
    <source>
        <dbReference type="EMBL" id="STX52513.1"/>
    </source>
</evidence>
<comment type="similarity">
    <text evidence="1">Belongs to the short-chain dehydrogenases/reductases (SDR) family.</text>
</comment>
<evidence type="ECO:0000313" key="4">
    <source>
        <dbReference type="Proteomes" id="UP000254794"/>
    </source>
</evidence>
<dbReference type="PANTHER" id="PTHR42760">
    <property type="entry name" value="SHORT-CHAIN DEHYDROGENASES/REDUCTASES FAMILY MEMBER"/>
    <property type="match status" value="1"/>
</dbReference>
<dbReference type="AlphaFoldDB" id="A0A378JQH7"/>
<dbReference type="OrthoDB" id="9806974at2"/>
<gene>
    <name evidence="3" type="primary">phaB_4</name>
    <name evidence="3" type="ORF">NCTC13316_02629</name>
</gene>
<evidence type="ECO:0000256" key="1">
    <source>
        <dbReference type="ARBA" id="ARBA00006484"/>
    </source>
</evidence>
<dbReference type="InterPro" id="IPR057326">
    <property type="entry name" value="KR_dom"/>
</dbReference>
<evidence type="ECO:0000259" key="2">
    <source>
        <dbReference type="SMART" id="SM00822"/>
    </source>
</evidence>
<reference evidence="3 4" key="1">
    <citation type="submission" date="2018-06" db="EMBL/GenBank/DDBJ databases">
        <authorList>
            <consortium name="Pathogen Informatics"/>
            <person name="Doyle S."/>
        </authorList>
    </citation>
    <scope>NUCLEOTIDE SEQUENCE [LARGE SCALE GENOMIC DNA]</scope>
    <source>
        <strain evidence="3 4">NCTC13316</strain>
    </source>
</reference>
<dbReference type="PRINTS" id="PR00081">
    <property type="entry name" value="GDHRDH"/>
</dbReference>
<dbReference type="RefSeq" id="WP_115332067.1">
    <property type="nucleotide sequence ID" value="NZ_CAAAHP010000006.1"/>
</dbReference>
<dbReference type="InterPro" id="IPR002347">
    <property type="entry name" value="SDR_fam"/>
</dbReference>
<name>A0A378JQH7_9GAMM</name>
<dbReference type="GO" id="GO:0004316">
    <property type="term" value="F:3-oxoacyl-[acyl-carrier-protein] reductase (NADPH) activity"/>
    <property type="evidence" value="ECO:0007669"/>
    <property type="project" value="UniProtKB-EC"/>
</dbReference>